<gene>
    <name evidence="9" type="ORF">HHE01_12110</name>
</gene>
<dbReference type="InterPro" id="IPR040423">
    <property type="entry name" value="PEA_transferase"/>
</dbReference>
<feature type="transmembrane region" description="Helical" evidence="7">
    <location>
        <begin position="51"/>
        <end position="69"/>
    </location>
</feature>
<dbReference type="InterPro" id="IPR000917">
    <property type="entry name" value="Sulfatase_N"/>
</dbReference>
<evidence type="ECO:0000256" key="5">
    <source>
        <dbReference type="ARBA" id="ARBA00022989"/>
    </source>
</evidence>
<dbReference type="PANTHER" id="PTHR30443:SF2">
    <property type="entry name" value="PHOSPHOETHANOLAMINE TRANSFERASE EPTC"/>
    <property type="match status" value="1"/>
</dbReference>
<evidence type="ECO:0000256" key="4">
    <source>
        <dbReference type="ARBA" id="ARBA00022692"/>
    </source>
</evidence>
<dbReference type="GO" id="GO:0005886">
    <property type="term" value="C:plasma membrane"/>
    <property type="evidence" value="ECO:0007669"/>
    <property type="project" value="UniProtKB-SubCell"/>
</dbReference>
<sequence>MLKKPREGMMGKVVLDNRFWLMFLAPVVAGFFSIDTNMGGVFYNTGYLPKMAFYGFVLFYLFYGCLRLLKAPTLVHVLKNTMLCLSLLCAFVHFFVGHYFNLPFNQTLIDTLLATNLQESLAFVKGVIKPHIGLILGLLVFCGVFLALPLNVTLNSRQYKICLSLCALVFTVHSIRALYLYPKDLFISSRLALTPILREAQTLVASLREHRHIQALIQGFNKPLAKDYLSVDKDSVPNVVLVVGESASRNFMGVYGYSVPNTPFLSGLLREREREKAISLAPQRSLTQPNLFVFDDVISPFSGTMPVFQVLLNYSDRENAKTPWYKQKNIGDIFKVAGYVTFWLDNQEKPNQSNVYSLMSRHFSQHYYTDSPYKTDDSNLLPLFDRYIKPNLGAKNLILFHLIGSHVIYKDRSPKSYATFTPKDINYQGLHAHNDQDKQIVADYVNSLYYTDHVLSEIFKLFQGKDAIIFYLSDHAQDIFQSASTYGHKCSSYGVEIPFMVYVTSTFKQKHPEKVKLIEQAVHKPFMSDDLIHTLLPIVGIHTKDNLESKDLFSPKFDTKRKRVFCGDKPYSKP</sequence>
<keyword evidence="10" id="KW-1185">Reference proteome</keyword>
<comment type="subcellular location">
    <subcellularLocation>
        <location evidence="1">Cell membrane</location>
        <topology evidence="1">Multi-pass membrane protein</topology>
    </subcellularLocation>
</comment>
<dbReference type="InterPro" id="IPR058130">
    <property type="entry name" value="PEA_transf_C"/>
</dbReference>
<dbReference type="InterPro" id="IPR017850">
    <property type="entry name" value="Alkaline_phosphatase_core_sf"/>
</dbReference>
<accession>A0A0K2YBL7</accession>
<feature type="transmembrane region" description="Helical" evidence="7">
    <location>
        <begin position="81"/>
        <end position="100"/>
    </location>
</feature>
<dbReference type="GO" id="GO:0009244">
    <property type="term" value="P:lipopolysaccharide core region biosynthetic process"/>
    <property type="evidence" value="ECO:0007669"/>
    <property type="project" value="TreeGrafter"/>
</dbReference>
<evidence type="ECO:0000256" key="6">
    <source>
        <dbReference type="ARBA" id="ARBA00023136"/>
    </source>
</evidence>
<evidence type="ECO:0000256" key="1">
    <source>
        <dbReference type="ARBA" id="ARBA00004651"/>
    </source>
</evidence>
<keyword evidence="4 7" id="KW-0812">Transmembrane</keyword>
<name>A0A0K2YBL7_HELHE</name>
<dbReference type="AlphaFoldDB" id="A0A0K2YBL7"/>
<evidence type="ECO:0000256" key="3">
    <source>
        <dbReference type="ARBA" id="ARBA00022679"/>
    </source>
</evidence>
<dbReference type="PANTHER" id="PTHR30443">
    <property type="entry name" value="INNER MEMBRANE PROTEIN"/>
    <property type="match status" value="1"/>
</dbReference>
<reference evidence="10" key="1">
    <citation type="submission" date="2014-12" db="EMBL/GenBank/DDBJ databases">
        <authorList>
            <person name="Smet A."/>
        </authorList>
    </citation>
    <scope>NUCLEOTIDE SEQUENCE [LARGE SCALE GENOMIC DNA]</scope>
</reference>
<evidence type="ECO:0000313" key="10">
    <source>
        <dbReference type="Proteomes" id="UP000046090"/>
    </source>
</evidence>
<dbReference type="GO" id="GO:0016776">
    <property type="term" value="F:phosphotransferase activity, phosphate group as acceptor"/>
    <property type="evidence" value="ECO:0007669"/>
    <property type="project" value="TreeGrafter"/>
</dbReference>
<dbReference type="Pfam" id="PF00884">
    <property type="entry name" value="Sulfatase"/>
    <property type="match status" value="1"/>
</dbReference>
<dbReference type="Proteomes" id="UP000046090">
    <property type="component" value="Unassembled WGS sequence"/>
</dbReference>
<proteinExistence type="predicted"/>
<protein>
    <submittedName>
        <fullName evidence="9">Integral membrane protein</fullName>
    </submittedName>
</protein>
<dbReference type="Gene3D" id="3.40.720.10">
    <property type="entry name" value="Alkaline Phosphatase, subunit A"/>
    <property type="match status" value="1"/>
</dbReference>
<evidence type="ECO:0000256" key="2">
    <source>
        <dbReference type="ARBA" id="ARBA00022475"/>
    </source>
</evidence>
<feature type="transmembrane region" description="Helical" evidence="7">
    <location>
        <begin position="161"/>
        <end position="181"/>
    </location>
</feature>
<keyword evidence="6 7" id="KW-0472">Membrane</keyword>
<keyword evidence="3" id="KW-0808">Transferase</keyword>
<feature type="transmembrane region" description="Helical" evidence="7">
    <location>
        <begin position="20"/>
        <end position="39"/>
    </location>
</feature>
<feature type="transmembrane region" description="Helical" evidence="7">
    <location>
        <begin position="132"/>
        <end position="154"/>
    </location>
</feature>
<organism evidence="9 10">
    <name type="scientific">Helicobacter heilmannii</name>
    <dbReference type="NCBI Taxonomy" id="35817"/>
    <lineage>
        <taxon>Bacteria</taxon>
        <taxon>Pseudomonadati</taxon>
        <taxon>Campylobacterota</taxon>
        <taxon>Epsilonproteobacteria</taxon>
        <taxon>Campylobacterales</taxon>
        <taxon>Helicobacteraceae</taxon>
        <taxon>Helicobacter</taxon>
    </lineage>
</organism>
<feature type="domain" description="Sulfatase N-terminal" evidence="8">
    <location>
        <begin position="237"/>
        <end position="541"/>
    </location>
</feature>
<keyword evidence="5 7" id="KW-1133">Transmembrane helix</keyword>
<dbReference type="CDD" id="cd16017">
    <property type="entry name" value="LptA"/>
    <property type="match status" value="1"/>
</dbReference>
<evidence type="ECO:0000313" key="9">
    <source>
        <dbReference type="EMBL" id="CRI34365.1"/>
    </source>
</evidence>
<evidence type="ECO:0000256" key="7">
    <source>
        <dbReference type="SAM" id="Phobius"/>
    </source>
</evidence>
<dbReference type="SUPFAM" id="SSF53649">
    <property type="entry name" value="Alkaline phosphatase-like"/>
    <property type="match status" value="1"/>
</dbReference>
<keyword evidence="2" id="KW-1003">Cell membrane</keyword>
<evidence type="ECO:0000259" key="8">
    <source>
        <dbReference type="Pfam" id="PF00884"/>
    </source>
</evidence>
<dbReference type="EMBL" id="CDMK01000001">
    <property type="protein sequence ID" value="CRI34365.1"/>
    <property type="molecule type" value="Genomic_DNA"/>
</dbReference>